<proteinExistence type="predicted"/>
<name>A0A2N8L430_9BURK</name>
<comment type="caution">
    <text evidence="1">The sequence shown here is derived from an EMBL/GenBank/DDBJ whole genome shotgun (WGS) entry which is preliminary data.</text>
</comment>
<reference evidence="1 2" key="1">
    <citation type="submission" date="2018-01" db="EMBL/GenBank/DDBJ databases">
        <title>Draft genome sequence of Paucibacter aquatile CR182 isolated from freshwater of the Nakdong River.</title>
        <authorList>
            <person name="Choi A."/>
            <person name="Chung E.J."/>
        </authorList>
    </citation>
    <scope>NUCLEOTIDE SEQUENCE [LARGE SCALE GENOMIC DNA]</scope>
    <source>
        <strain evidence="1 2">CR182</strain>
    </source>
</reference>
<dbReference type="AlphaFoldDB" id="A0A2N8L430"/>
<evidence type="ECO:0000313" key="2">
    <source>
        <dbReference type="Proteomes" id="UP000235916"/>
    </source>
</evidence>
<sequence length="249" mass="26961">MAKMLRKEVGDEAVVIKGPLTLGLGELQANLDRVFGFCRNNTSGCPVELERYIKGAAQVHKERNTPPSKDSVRVVLRTSQYVQSAQGSVGGSGPAQIQPRPFVEGLVALPVIDTPRAIRMLGDKDNERLGLTAQEVFDLGLENLRKSQKPLMEVAKIAGGGQIGQLVGDSFYPSRLLLLDTWAPLAKEQGGVLIVAIPATDAVFYISEDTPIAIDALRALVKNIQSRAPNRLSSALLRWKASGWELVPQ</sequence>
<dbReference type="OrthoDB" id="9150053at2"/>
<organism evidence="1 2">
    <name type="scientific">Kinneretia aquatilis</name>
    <dbReference type="NCBI Taxonomy" id="2070761"/>
    <lineage>
        <taxon>Bacteria</taxon>
        <taxon>Pseudomonadati</taxon>
        <taxon>Pseudomonadota</taxon>
        <taxon>Betaproteobacteria</taxon>
        <taxon>Burkholderiales</taxon>
        <taxon>Sphaerotilaceae</taxon>
        <taxon>Roseateles</taxon>
    </lineage>
</organism>
<gene>
    <name evidence="1" type="ORF">C1O66_01645</name>
</gene>
<evidence type="ECO:0008006" key="3">
    <source>
        <dbReference type="Google" id="ProtNLM"/>
    </source>
</evidence>
<dbReference type="EMBL" id="POSP01000001">
    <property type="protein sequence ID" value="PND40467.1"/>
    <property type="molecule type" value="Genomic_DNA"/>
</dbReference>
<accession>A0A2N8L430</accession>
<keyword evidence="2" id="KW-1185">Reference proteome</keyword>
<protein>
    <recommendedName>
        <fullName evidence="3">DUF1444 domain-containing protein</fullName>
    </recommendedName>
</protein>
<evidence type="ECO:0000313" key="1">
    <source>
        <dbReference type="EMBL" id="PND40467.1"/>
    </source>
</evidence>
<dbReference type="Proteomes" id="UP000235916">
    <property type="component" value="Unassembled WGS sequence"/>
</dbReference>